<dbReference type="EMBL" id="JADINE010000042">
    <property type="protein sequence ID" value="MBO8407480.1"/>
    <property type="molecule type" value="Genomic_DNA"/>
</dbReference>
<evidence type="ECO:0000313" key="4">
    <source>
        <dbReference type="Proteomes" id="UP000721442"/>
    </source>
</evidence>
<keyword evidence="1" id="KW-0812">Transmembrane</keyword>
<keyword evidence="3" id="KW-0808">Transferase</keyword>
<feature type="transmembrane region" description="Helical" evidence="1">
    <location>
        <begin position="59"/>
        <end position="84"/>
    </location>
</feature>
<proteinExistence type="predicted"/>
<organism evidence="3 4">
    <name type="scientific">Candidatus Enterousia excrementavium</name>
    <dbReference type="NCBI Taxonomy" id="2840789"/>
    <lineage>
        <taxon>Bacteria</taxon>
        <taxon>Pseudomonadati</taxon>
        <taxon>Pseudomonadota</taxon>
        <taxon>Alphaproteobacteria</taxon>
        <taxon>Candidatus Enterousia</taxon>
    </lineage>
</organism>
<dbReference type="AlphaFoldDB" id="A0A940DF06"/>
<protein>
    <submittedName>
        <fullName evidence="3">Lysophospholipid acyltransferase family protein</fullName>
    </submittedName>
</protein>
<evidence type="ECO:0000259" key="2">
    <source>
        <dbReference type="Pfam" id="PF04028"/>
    </source>
</evidence>
<evidence type="ECO:0000256" key="1">
    <source>
        <dbReference type="SAM" id="Phobius"/>
    </source>
</evidence>
<dbReference type="GO" id="GO:0016746">
    <property type="term" value="F:acyltransferase activity"/>
    <property type="evidence" value="ECO:0007669"/>
    <property type="project" value="UniProtKB-KW"/>
</dbReference>
<keyword evidence="3" id="KW-0012">Acyltransferase</keyword>
<dbReference type="Pfam" id="PF04028">
    <property type="entry name" value="DUF374"/>
    <property type="match status" value="1"/>
</dbReference>
<dbReference type="InterPro" id="IPR007172">
    <property type="entry name" value="DUF374"/>
</dbReference>
<gene>
    <name evidence="3" type="ORF">IAC77_03415</name>
</gene>
<sequence>MYQKFRKLWKKFWEPILGLSFFQWILAGLMALAIWFVYFTCRKKITGWEIFKKYRRRPAVFIFWHGRSMMLSPIVCLGGMRAYAVASRHKDGRMMAKLQRLFGLKSIYGSTSEGGISVLREGVRILRRGDYSMCLSPDGPGGPSLRVQDGALYFAKMTGAPIIPVCYSASHSWFQKRWDRYLVALPFSTITCKIADPVFIDSKVSAEEFERLRKKIEDIMVRQVREMDGEFNLFQVEQDLTAAGFKDMLRGAADKQKQGKKQKKK</sequence>
<evidence type="ECO:0000313" key="3">
    <source>
        <dbReference type="EMBL" id="MBO8407480.1"/>
    </source>
</evidence>
<feature type="transmembrane region" description="Helical" evidence="1">
    <location>
        <begin position="12"/>
        <end position="39"/>
    </location>
</feature>
<keyword evidence="1" id="KW-1133">Transmembrane helix</keyword>
<dbReference type="SUPFAM" id="SSF69593">
    <property type="entry name" value="Glycerol-3-phosphate (1)-acyltransferase"/>
    <property type="match status" value="1"/>
</dbReference>
<dbReference type="CDD" id="cd07983">
    <property type="entry name" value="LPLAT_DUF374-like"/>
    <property type="match status" value="1"/>
</dbReference>
<comment type="caution">
    <text evidence="3">The sequence shown here is derived from an EMBL/GenBank/DDBJ whole genome shotgun (WGS) entry which is preliminary data.</text>
</comment>
<keyword evidence="1" id="KW-0472">Membrane</keyword>
<feature type="domain" description="DUF374" evidence="2">
    <location>
        <begin position="80"/>
        <end position="143"/>
    </location>
</feature>
<reference evidence="3" key="2">
    <citation type="journal article" date="2021" name="PeerJ">
        <title>Extensive microbial diversity within the chicken gut microbiome revealed by metagenomics and culture.</title>
        <authorList>
            <person name="Gilroy R."/>
            <person name="Ravi A."/>
            <person name="Getino M."/>
            <person name="Pursley I."/>
            <person name="Horton D.L."/>
            <person name="Alikhan N.F."/>
            <person name="Baker D."/>
            <person name="Gharbi K."/>
            <person name="Hall N."/>
            <person name="Watson M."/>
            <person name="Adriaenssens E.M."/>
            <person name="Foster-Nyarko E."/>
            <person name="Jarju S."/>
            <person name="Secka A."/>
            <person name="Antonio M."/>
            <person name="Oren A."/>
            <person name="Chaudhuri R.R."/>
            <person name="La Ragione R."/>
            <person name="Hildebrand F."/>
            <person name="Pallen M.J."/>
        </authorList>
    </citation>
    <scope>NUCLEOTIDE SEQUENCE</scope>
    <source>
        <strain evidence="3">B1-16210</strain>
    </source>
</reference>
<reference evidence="3" key="1">
    <citation type="submission" date="2020-10" db="EMBL/GenBank/DDBJ databases">
        <authorList>
            <person name="Gilroy R."/>
        </authorList>
    </citation>
    <scope>NUCLEOTIDE SEQUENCE</scope>
    <source>
        <strain evidence="3">B1-16210</strain>
    </source>
</reference>
<dbReference type="Proteomes" id="UP000721442">
    <property type="component" value="Unassembled WGS sequence"/>
</dbReference>
<name>A0A940DF06_9PROT</name>
<accession>A0A940DF06</accession>